<accession>A0A7T7BK21</accession>
<dbReference type="EC" id="3.2.1.22" evidence="2"/>
<feature type="signal peptide" evidence="4">
    <location>
        <begin position="1"/>
        <end position="32"/>
    </location>
</feature>
<dbReference type="VEuPathDB" id="FungiDB:PDIP_35450"/>
<dbReference type="InterPro" id="IPR017853">
    <property type="entry name" value="GH"/>
</dbReference>
<feature type="chain" id="PRO_5030823189" description="alpha-galactosidase" evidence="4">
    <location>
        <begin position="33"/>
        <end position="384"/>
    </location>
</feature>
<dbReference type="AlphaFoldDB" id="A0A7T7BK21"/>
<keyword evidence="4" id="KW-0732">Signal</keyword>
<feature type="compositionally biased region" description="Acidic residues" evidence="3">
    <location>
        <begin position="325"/>
        <end position="335"/>
    </location>
</feature>
<evidence type="ECO:0000256" key="3">
    <source>
        <dbReference type="SAM" id="MobiDB-lite"/>
    </source>
</evidence>
<name>A0A7T7BK21_PENDI</name>
<dbReference type="SUPFAM" id="SSF51445">
    <property type="entry name" value="(Trans)glycosidases"/>
    <property type="match status" value="1"/>
</dbReference>
<dbReference type="InterPro" id="IPR004352">
    <property type="entry name" value="GH114_TIM-barrel"/>
</dbReference>
<feature type="domain" description="Glycoside-hydrolase family GH114 TIM-barrel" evidence="5">
    <location>
        <begin position="64"/>
        <end position="266"/>
    </location>
</feature>
<dbReference type="Proteomes" id="UP000595662">
    <property type="component" value="Chromosome 2"/>
</dbReference>
<dbReference type="OMA" id="ERWLNIK"/>
<sequence>MGRQVLGTKTKLLASCVVGLLLLLAIGMGSQAELGAGHSQRKRFKRDQTSTPSTTIWQPAVGVKWQIQLVNPVEDTTVDADIWDIDLFDNSAETITTLQNKGRKVICYFSSGTYEDWRPDRNKFQSTDFGNNLDDWPGERWLNIKSSHVRAIMSARLDLAQQKGCDGVDPDNIDGYQNENGLGLTEADSIEFLGFLAEESHSRGMSIGLKNGGDLIGSVIEKMQWSVNEQCVEYNECEIYAAFTEVNKPVFHIEYSGETFESGGAADTLDSATETTTKSKATGTSITTATVAVTVNPASTSASASATSTAADAIKHDSIDCNTATDEEDAEDEEDSMKGEASSDLRARAVLSSKVKTSACNAENAGKFSTVIKNVNLDAWVEYC</sequence>
<dbReference type="Pfam" id="PF03537">
    <property type="entry name" value="Glyco_hydro_114"/>
    <property type="match status" value="1"/>
</dbReference>
<dbReference type="GO" id="GO:0004557">
    <property type="term" value="F:alpha-galactosidase activity"/>
    <property type="evidence" value="ECO:0007669"/>
    <property type="project" value="UniProtKB-EC"/>
</dbReference>
<evidence type="ECO:0000313" key="7">
    <source>
        <dbReference type="Proteomes" id="UP000595662"/>
    </source>
</evidence>
<dbReference type="KEGG" id="pdp:PDIP_35450"/>
<evidence type="ECO:0000256" key="4">
    <source>
        <dbReference type="SAM" id="SignalP"/>
    </source>
</evidence>
<comment type="catalytic activity">
    <reaction evidence="1">
        <text>Hydrolysis of terminal, non-reducing alpha-D-galactose residues in alpha-D-galactosides, including galactose oligosaccharides, galactomannans and galactolipids.</text>
        <dbReference type="EC" id="3.2.1.22"/>
    </reaction>
</comment>
<proteinExistence type="predicted"/>
<dbReference type="PANTHER" id="PTHR35273">
    <property type="entry name" value="ALPHA-1,4 POLYGALACTOSAMINIDASE, PUTATIVE (AFU_ORTHOLOGUE AFUA_3G07890)-RELATED"/>
    <property type="match status" value="1"/>
</dbReference>
<dbReference type="PANTHER" id="PTHR35273:SF2">
    <property type="entry name" value="ALPHA-GALACTOSIDASE"/>
    <property type="match status" value="1"/>
</dbReference>
<dbReference type="GeneID" id="26231863"/>
<dbReference type="RefSeq" id="XP_014535377.1">
    <property type="nucleotide sequence ID" value="XM_014679891.1"/>
</dbReference>
<dbReference type="Gene3D" id="3.20.20.70">
    <property type="entry name" value="Aldolase class I"/>
    <property type="match status" value="1"/>
</dbReference>
<evidence type="ECO:0000259" key="5">
    <source>
        <dbReference type="Pfam" id="PF03537"/>
    </source>
</evidence>
<dbReference type="EMBL" id="CP060775">
    <property type="protein sequence ID" value="QQK42649.1"/>
    <property type="molecule type" value="Genomic_DNA"/>
</dbReference>
<gene>
    <name evidence="6" type="ORF">Pdw03_6550</name>
</gene>
<evidence type="ECO:0000256" key="2">
    <source>
        <dbReference type="ARBA" id="ARBA00012755"/>
    </source>
</evidence>
<dbReference type="InterPro" id="IPR013785">
    <property type="entry name" value="Aldolase_TIM"/>
</dbReference>
<reference evidence="6 7" key="1">
    <citation type="submission" date="2020-08" db="EMBL/GenBank/DDBJ databases">
        <title>The completed genome sequence of the pathogenic ascomycete fungus Penicillium digitatum.</title>
        <authorList>
            <person name="Wang M."/>
        </authorList>
    </citation>
    <scope>NUCLEOTIDE SEQUENCE [LARGE SCALE GENOMIC DNA]</scope>
    <source>
        <strain evidence="6 7">PdW03</strain>
    </source>
</reference>
<evidence type="ECO:0000313" key="6">
    <source>
        <dbReference type="EMBL" id="QQK42649.1"/>
    </source>
</evidence>
<feature type="region of interest" description="Disordered" evidence="3">
    <location>
        <begin position="318"/>
        <end position="344"/>
    </location>
</feature>
<protein>
    <recommendedName>
        <fullName evidence="2">alpha-galactosidase</fullName>
        <ecNumber evidence="2">3.2.1.22</ecNumber>
    </recommendedName>
</protein>
<organism evidence="6 7">
    <name type="scientific">Penicillium digitatum</name>
    <name type="common">Green mold</name>
    <dbReference type="NCBI Taxonomy" id="36651"/>
    <lineage>
        <taxon>Eukaryota</taxon>
        <taxon>Fungi</taxon>
        <taxon>Dikarya</taxon>
        <taxon>Ascomycota</taxon>
        <taxon>Pezizomycotina</taxon>
        <taxon>Eurotiomycetes</taxon>
        <taxon>Eurotiomycetidae</taxon>
        <taxon>Eurotiales</taxon>
        <taxon>Aspergillaceae</taxon>
        <taxon>Penicillium</taxon>
    </lineage>
</organism>
<evidence type="ECO:0000256" key="1">
    <source>
        <dbReference type="ARBA" id="ARBA00001255"/>
    </source>
</evidence>